<name>A0A0P4W271_SCYOL</name>
<dbReference type="PANTHER" id="PTHR21228">
    <property type="entry name" value="FAST LEU-RICH DOMAIN-CONTAINING"/>
    <property type="match status" value="1"/>
</dbReference>
<dbReference type="InterPro" id="IPR010622">
    <property type="entry name" value="FAST_Leu-rich"/>
</dbReference>
<evidence type="ECO:0000313" key="4">
    <source>
        <dbReference type="EMBL" id="JAI62557.1"/>
    </source>
</evidence>
<dbReference type="PANTHER" id="PTHR21228:SF69">
    <property type="entry name" value="GH07286P"/>
    <property type="match status" value="1"/>
</dbReference>
<dbReference type="InterPro" id="IPR013579">
    <property type="entry name" value="FAST_2"/>
</dbReference>
<evidence type="ECO:0000259" key="3">
    <source>
        <dbReference type="SMART" id="SM00952"/>
    </source>
</evidence>
<dbReference type="Pfam" id="PF08368">
    <property type="entry name" value="FAST_2"/>
    <property type="match status" value="1"/>
</dbReference>
<dbReference type="GO" id="GO:0035770">
    <property type="term" value="C:ribonucleoprotein granule"/>
    <property type="evidence" value="ECO:0007669"/>
    <property type="project" value="TreeGrafter"/>
</dbReference>
<dbReference type="GO" id="GO:0003723">
    <property type="term" value="F:RNA binding"/>
    <property type="evidence" value="ECO:0007669"/>
    <property type="project" value="TreeGrafter"/>
</dbReference>
<feature type="domain" description="RAP" evidence="3">
    <location>
        <begin position="540"/>
        <end position="597"/>
    </location>
</feature>
<proteinExistence type="predicted"/>
<dbReference type="CDD" id="cd23739">
    <property type="entry name" value="TBRG4-like_N"/>
    <property type="match status" value="1"/>
</dbReference>
<evidence type="ECO:0000256" key="1">
    <source>
        <dbReference type="ARBA" id="ARBA00004173"/>
    </source>
</evidence>
<dbReference type="InterPro" id="IPR050870">
    <property type="entry name" value="FAST_kinase"/>
</dbReference>
<dbReference type="InterPro" id="IPR013584">
    <property type="entry name" value="RAP"/>
</dbReference>
<accession>A0A0P4W271</accession>
<dbReference type="GO" id="GO:0044528">
    <property type="term" value="P:regulation of mitochondrial mRNA stability"/>
    <property type="evidence" value="ECO:0007669"/>
    <property type="project" value="InterPro"/>
</dbReference>
<keyword evidence="2" id="KW-0496">Mitochondrion</keyword>
<dbReference type="Pfam" id="PF06743">
    <property type="entry name" value="FAST_1"/>
    <property type="match status" value="1"/>
</dbReference>
<protein>
    <recommendedName>
        <fullName evidence="3">RAP domain-containing protein</fullName>
    </recommendedName>
</protein>
<sequence length="606" mass="66293">MLQAGRGLVAGCVRGVGGRLPLPPTTFPYGVGVLAAGLRWTPQSWSPPESQEPQADPQDVPHLLSKATVDGNLDSAHQGLHTLSQWVSTNKVNFQKDVKDEEQFGKLITLIDRGSIRTPPSSLLAALKSLTRMGVSSDTHVVQSIENQLLWNIRKVSFPILLSILLFHIKHQNSDLEKKVLREAVEAVQRRWVEVTKASEVELLYLHQDLFTVEFMGHVDDRTTELTAELSYEELAKVFCALGSVKRRATPVIRSLAFHMARQGEPLPPKMLSNILFAAQALTFPDPVLLEKVATDLAPQIPQIDKPTLIGSILFCAGQLRWRCPVLLEALAEWVEKNATACPAQTLASLVLTLATVSYIPNDIDSLFRVVLPRLSQESLGRTSAWLDVVWALVVLGRADAQQVASVLNPTFVAAVMAAEAQHRPGVRLKLLNVDAAAGLLIPGYSGPRMETGELEGAAMPVRGREELRLSRHVLSTLHNLVPPPRFLLQNLPAPMGVHVDGELLTDQQGRPLPIQDHGGVLAGKGPASPPPEGAVRLGLLVWGFRDYTTGTQELVGSARLAMRLLEARGCRPLQVPYFEYSTKAKTLKNAKYLEAKIKEVVSTVS</sequence>
<comment type="subcellular location">
    <subcellularLocation>
        <location evidence="1">Mitochondrion</location>
    </subcellularLocation>
</comment>
<reference evidence="4" key="1">
    <citation type="submission" date="2015-09" db="EMBL/GenBank/DDBJ databases">
        <title>Scylla olivacea transcriptome.</title>
        <authorList>
            <person name="Ikhwanuddin M."/>
        </authorList>
    </citation>
    <scope>NUCLEOTIDE SEQUENCE</scope>
</reference>
<organism evidence="4">
    <name type="scientific">Scylla olivacea</name>
    <name type="common">Orange mud crab</name>
    <name type="synonym">Cancer olivacea</name>
    <dbReference type="NCBI Taxonomy" id="85551"/>
    <lineage>
        <taxon>Eukaryota</taxon>
        <taxon>Metazoa</taxon>
        <taxon>Ecdysozoa</taxon>
        <taxon>Arthropoda</taxon>
        <taxon>Crustacea</taxon>
        <taxon>Multicrustacea</taxon>
        <taxon>Malacostraca</taxon>
        <taxon>Eumalacostraca</taxon>
        <taxon>Eucarida</taxon>
        <taxon>Decapoda</taxon>
        <taxon>Pleocyemata</taxon>
        <taxon>Brachyura</taxon>
        <taxon>Eubrachyura</taxon>
        <taxon>Portunoidea</taxon>
        <taxon>Portunidae</taxon>
        <taxon>Portuninae</taxon>
        <taxon>Scylla</taxon>
    </lineage>
</organism>
<dbReference type="GO" id="GO:0000963">
    <property type="term" value="P:mitochondrial RNA processing"/>
    <property type="evidence" value="ECO:0007669"/>
    <property type="project" value="TreeGrafter"/>
</dbReference>
<dbReference type="SMART" id="SM00952">
    <property type="entry name" value="RAP"/>
    <property type="match status" value="1"/>
</dbReference>
<dbReference type="EMBL" id="GDRN01078573">
    <property type="protein sequence ID" value="JAI62557.1"/>
    <property type="molecule type" value="Transcribed_RNA"/>
</dbReference>
<dbReference type="AlphaFoldDB" id="A0A0P4W271"/>
<dbReference type="GO" id="GO:0005759">
    <property type="term" value="C:mitochondrial matrix"/>
    <property type="evidence" value="ECO:0007669"/>
    <property type="project" value="TreeGrafter"/>
</dbReference>
<evidence type="ECO:0000256" key="2">
    <source>
        <dbReference type="ARBA" id="ARBA00023128"/>
    </source>
</evidence>